<feature type="region of interest" description="Disordered" evidence="2">
    <location>
        <begin position="148"/>
        <end position="167"/>
    </location>
</feature>
<dbReference type="PANTHER" id="PTHR43861">
    <property type="entry name" value="TRANS-ACONITATE 2-METHYLTRANSFERASE-RELATED"/>
    <property type="match status" value="1"/>
</dbReference>
<dbReference type="RefSeq" id="WP_318295906.1">
    <property type="nucleotide sequence ID" value="NZ_BAAABQ010000062.1"/>
</dbReference>
<dbReference type="SUPFAM" id="SSF53335">
    <property type="entry name" value="S-adenosyl-L-methionine-dependent methyltransferases"/>
    <property type="match status" value="1"/>
</dbReference>
<evidence type="ECO:0000313" key="5">
    <source>
        <dbReference type="Proteomes" id="UP000517916"/>
    </source>
</evidence>
<dbReference type="InterPro" id="IPR029063">
    <property type="entry name" value="SAM-dependent_MTases_sf"/>
</dbReference>
<dbReference type="EMBL" id="JACJID010000001">
    <property type="protein sequence ID" value="MBA8923632.1"/>
    <property type="molecule type" value="Genomic_DNA"/>
</dbReference>
<feature type="domain" description="Methyltransferase" evidence="3">
    <location>
        <begin position="50"/>
        <end position="144"/>
    </location>
</feature>
<accession>A0ABR6BA76</accession>
<dbReference type="GO" id="GO:0032259">
    <property type="term" value="P:methylation"/>
    <property type="evidence" value="ECO:0007669"/>
    <property type="project" value="UniProtKB-KW"/>
</dbReference>
<evidence type="ECO:0000313" key="4">
    <source>
        <dbReference type="EMBL" id="MBA8923632.1"/>
    </source>
</evidence>
<organism evidence="4 5">
    <name type="scientific">Kutzneria viridogrisea</name>
    <dbReference type="NCBI Taxonomy" id="47990"/>
    <lineage>
        <taxon>Bacteria</taxon>
        <taxon>Bacillati</taxon>
        <taxon>Actinomycetota</taxon>
        <taxon>Actinomycetes</taxon>
        <taxon>Pseudonocardiales</taxon>
        <taxon>Pseudonocardiaceae</taxon>
        <taxon>Kutzneria</taxon>
    </lineage>
</organism>
<protein>
    <submittedName>
        <fullName evidence="4">SAM-dependent methyltransferase</fullName>
    </submittedName>
</protein>
<proteinExistence type="predicted"/>
<evidence type="ECO:0000256" key="1">
    <source>
        <dbReference type="ARBA" id="ARBA00022679"/>
    </source>
</evidence>
<evidence type="ECO:0000256" key="2">
    <source>
        <dbReference type="SAM" id="MobiDB-lite"/>
    </source>
</evidence>
<dbReference type="CDD" id="cd02440">
    <property type="entry name" value="AdoMet_MTases"/>
    <property type="match status" value="1"/>
</dbReference>
<gene>
    <name evidence="4" type="ORF">BC739_000829</name>
</gene>
<dbReference type="Proteomes" id="UP000517916">
    <property type="component" value="Unassembled WGS sequence"/>
</dbReference>
<keyword evidence="4" id="KW-0489">Methyltransferase</keyword>
<dbReference type="GO" id="GO:0008168">
    <property type="term" value="F:methyltransferase activity"/>
    <property type="evidence" value="ECO:0007669"/>
    <property type="project" value="UniProtKB-KW"/>
</dbReference>
<dbReference type="Gene3D" id="3.40.50.150">
    <property type="entry name" value="Vaccinia Virus protein VP39"/>
    <property type="match status" value="1"/>
</dbReference>
<comment type="caution">
    <text evidence="4">The sequence shown here is derived from an EMBL/GenBank/DDBJ whole genome shotgun (WGS) entry which is preliminary data.</text>
</comment>
<keyword evidence="1" id="KW-0808">Transferase</keyword>
<name>A0ABR6BA76_9PSEU</name>
<sequence length="167" mass="18119">MRAFTDSWVEKFSTSYEDEPLVQLTWFTASPGVELIKLVIDGVVKRGDDVIDLGCGPGVDAVFLAAQGMSVAGLDLSEAALERAQMLARLAGVSPRFVQGDVLDPPLPDNAADVVTDSFVFHNMRSCDCIGIFRQRRSLIRSTGSVGSRSACEPPAEISRNPCLDWR</sequence>
<evidence type="ECO:0000259" key="3">
    <source>
        <dbReference type="Pfam" id="PF13649"/>
    </source>
</evidence>
<dbReference type="InterPro" id="IPR041698">
    <property type="entry name" value="Methyltransf_25"/>
</dbReference>
<reference evidence="4 5" key="1">
    <citation type="submission" date="2020-08" db="EMBL/GenBank/DDBJ databases">
        <title>Genomic Encyclopedia of Archaeal and Bacterial Type Strains, Phase II (KMG-II): from individual species to whole genera.</title>
        <authorList>
            <person name="Goeker M."/>
        </authorList>
    </citation>
    <scope>NUCLEOTIDE SEQUENCE [LARGE SCALE GENOMIC DNA]</scope>
    <source>
        <strain evidence="4 5">DSM 43850</strain>
    </source>
</reference>
<keyword evidence="5" id="KW-1185">Reference proteome</keyword>
<dbReference type="Pfam" id="PF13649">
    <property type="entry name" value="Methyltransf_25"/>
    <property type="match status" value="1"/>
</dbReference>